<gene>
    <name evidence="1" type="ORF">ILYODFUR_010422</name>
</gene>
<protein>
    <submittedName>
        <fullName evidence="1">Uncharacterized protein</fullName>
    </submittedName>
</protein>
<accession>A0ABV0U623</accession>
<reference evidence="1 2" key="1">
    <citation type="submission" date="2021-06" db="EMBL/GenBank/DDBJ databases">
        <authorList>
            <person name="Palmer J.M."/>
        </authorList>
    </citation>
    <scope>NUCLEOTIDE SEQUENCE [LARGE SCALE GENOMIC DNA]</scope>
    <source>
        <strain evidence="2">if_2019</strain>
        <tissue evidence="1">Muscle</tissue>
    </source>
</reference>
<dbReference type="EMBL" id="JAHRIQ010058684">
    <property type="protein sequence ID" value="MEQ2239997.1"/>
    <property type="molecule type" value="Genomic_DNA"/>
</dbReference>
<sequence>LFFVFWDRSEFAFKTPHFRSTTNTGTPKKGLNSSCCFPCSSVNNPASSAVFAKASLLLSLPSVPNTNCVHYPCNLCLLLRNFHKFEWIKAICCTRRSFPQWSSTDRRPDLTNSLVWNTHMIGPKLYGKQNLYLTEPSMIL</sequence>
<comment type="caution">
    <text evidence="1">The sequence shown here is derived from an EMBL/GenBank/DDBJ whole genome shotgun (WGS) entry which is preliminary data.</text>
</comment>
<keyword evidence="2" id="KW-1185">Reference proteome</keyword>
<organism evidence="1 2">
    <name type="scientific">Ilyodon furcidens</name>
    <name type="common">goldbreast splitfin</name>
    <dbReference type="NCBI Taxonomy" id="33524"/>
    <lineage>
        <taxon>Eukaryota</taxon>
        <taxon>Metazoa</taxon>
        <taxon>Chordata</taxon>
        <taxon>Craniata</taxon>
        <taxon>Vertebrata</taxon>
        <taxon>Euteleostomi</taxon>
        <taxon>Actinopterygii</taxon>
        <taxon>Neopterygii</taxon>
        <taxon>Teleostei</taxon>
        <taxon>Neoteleostei</taxon>
        <taxon>Acanthomorphata</taxon>
        <taxon>Ovalentaria</taxon>
        <taxon>Atherinomorphae</taxon>
        <taxon>Cyprinodontiformes</taxon>
        <taxon>Goodeidae</taxon>
        <taxon>Ilyodon</taxon>
    </lineage>
</organism>
<feature type="non-terminal residue" evidence="1">
    <location>
        <position position="1"/>
    </location>
</feature>
<dbReference type="Proteomes" id="UP001482620">
    <property type="component" value="Unassembled WGS sequence"/>
</dbReference>
<evidence type="ECO:0000313" key="1">
    <source>
        <dbReference type="EMBL" id="MEQ2239997.1"/>
    </source>
</evidence>
<proteinExistence type="predicted"/>
<name>A0ABV0U623_9TELE</name>
<evidence type="ECO:0000313" key="2">
    <source>
        <dbReference type="Proteomes" id="UP001482620"/>
    </source>
</evidence>